<name>A0A7S1BST3_9STRA</name>
<gene>
    <name evidence="3" type="ORF">CHYS00102_LOCUS24111</name>
</gene>
<organism evidence="3">
    <name type="scientific">Corethron hystrix</name>
    <dbReference type="NCBI Taxonomy" id="216773"/>
    <lineage>
        <taxon>Eukaryota</taxon>
        <taxon>Sar</taxon>
        <taxon>Stramenopiles</taxon>
        <taxon>Ochrophyta</taxon>
        <taxon>Bacillariophyta</taxon>
        <taxon>Coscinodiscophyceae</taxon>
        <taxon>Corethrophycidae</taxon>
        <taxon>Corethrales</taxon>
        <taxon>Corethraceae</taxon>
        <taxon>Corethron</taxon>
    </lineage>
</organism>
<dbReference type="AlphaFoldDB" id="A0A7S1BST3"/>
<feature type="region of interest" description="Disordered" evidence="1">
    <location>
        <begin position="390"/>
        <end position="417"/>
    </location>
</feature>
<accession>A0A7S1BST3</accession>
<dbReference type="InterPro" id="IPR024934">
    <property type="entry name" value="Rubredoxin-like_dom"/>
</dbReference>
<evidence type="ECO:0000313" key="3">
    <source>
        <dbReference type="EMBL" id="CAD8896897.1"/>
    </source>
</evidence>
<dbReference type="GO" id="GO:0005506">
    <property type="term" value="F:iron ion binding"/>
    <property type="evidence" value="ECO:0007669"/>
    <property type="project" value="InterPro"/>
</dbReference>
<dbReference type="EMBL" id="HBFR01033078">
    <property type="protein sequence ID" value="CAD8896897.1"/>
    <property type="molecule type" value="Transcribed_RNA"/>
</dbReference>
<feature type="domain" description="Rubredoxin-like" evidence="2">
    <location>
        <begin position="444"/>
        <end position="486"/>
    </location>
</feature>
<proteinExistence type="predicted"/>
<evidence type="ECO:0000256" key="1">
    <source>
        <dbReference type="SAM" id="MobiDB-lite"/>
    </source>
</evidence>
<dbReference type="SUPFAM" id="SSF57802">
    <property type="entry name" value="Rubredoxin-like"/>
    <property type="match status" value="1"/>
</dbReference>
<reference evidence="3" key="1">
    <citation type="submission" date="2021-01" db="EMBL/GenBank/DDBJ databases">
        <authorList>
            <person name="Corre E."/>
            <person name="Pelletier E."/>
            <person name="Niang G."/>
            <person name="Scheremetjew M."/>
            <person name="Finn R."/>
            <person name="Kale V."/>
            <person name="Holt S."/>
            <person name="Cochrane G."/>
            <person name="Meng A."/>
            <person name="Brown T."/>
            <person name="Cohen L."/>
        </authorList>
    </citation>
    <scope>NUCLEOTIDE SEQUENCE</scope>
    <source>
        <strain evidence="3">308</strain>
    </source>
</reference>
<feature type="compositionally biased region" description="Basic and acidic residues" evidence="1">
    <location>
        <begin position="394"/>
        <end position="409"/>
    </location>
</feature>
<evidence type="ECO:0000259" key="2">
    <source>
        <dbReference type="PROSITE" id="PS50903"/>
    </source>
</evidence>
<dbReference type="PROSITE" id="PS50903">
    <property type="entry name" value="RUBREDOXIN_LIKE"/>
    <property type="match status" value="1"/>
</dbReference>
<dbReference type="Gene3D" id="2.20.28.10">
    <property type="match status" value="1"/>
</dbReference>
<sequence length="492" mass="53833">MTQRKSRTAPSLATAAVAVLIPALSSHVVHAYLPSSSSLSPLMRRAFSHRPPLSMMSSSPSSPELPSYLTESNDGVGEFTSGRPATPSVRLVSSVSAPPANVDVDERLAADGQAAAPAPPSGDEYETYDMGMDTPFAQQERTEAAAQAVLEENAMTVQDLPGGAALNAVGQSLPWVVTGIPVFFLARRMNRKKVLKQNEAIRDFAVEMAYHDGNERELVLCLKEYKKKLPRGRRNDMIDNYLAEYFKVKTVSLNTITNLASVFTLLKLDEVSAAKRLVAAGELLKSKPSSRSKCLFFGDRILKSPEALDALKPLRDMLASNYRRGGAEIVRVSQETMAEAAYKSIVAAAGPDQTSATPGYNILGISKDRAQEIFDEVASENFETTLQQQQRMMESSKEELVTKKDDPKSEGGGGDEVDVMKQVLEENSAEDLEKSKEKKAPAELSIYECETCGYTLFPSSGRDFKFFPDDFVCPECQAPKDKFVQKKQNIDS</sequence>
<protein>
    <recommendedName>
        <fullName evidence="2">Rubredoxin-like domain-containing protein</fullName>
    </recommendedName>
</protein>
<feature type="compositionally biased region" description="Low complexity" evidence="1">
    <location>
        <begin position="52"/>
        <end position="67"/>
    </location>
</feature>
<feature type="region of interest" description="Disordered" evidence="1">
    <location>
        <begin position="52"/>
        <end position="97"/>
    </location>
</feature>